<feature type="compositionally biased region" description="Low complexity" evidence="17">
    <location>
        <begin position="50"/>
        <end position="61"/>
    </location>
</feature>
<evidence type="ECO:0000256" key="6">
    <source>
        <dbReference type="ARBA" id="ARBA00022692"/>
    </source>
</evidence>
<feature type="region of interest" description="Disordered" evidence="17">
    <location>
        <begin position="1088"/>
        <end position="1110"/>
    </location>
</feature>
<dbReference type="InterPro" id="IPR005829">
    <property type="entry name" value="Sugar_transporter_CS"/>
</dbReference>
<dbReference type="InterPro" id="IPR036915">
    <property type="entry name" value="Cyclin-like_sf"/>
</dbReference>
<evidence type="ECO:0000256" key="14">
    <source>
        <dbReference type="ARBA" id="ARBA00023163"/>
    </source>
</evidence>
<dbReference type="Pfam" id="PF07741">
    <property type="entry name" value="BRF1"/>
    <property type="match status" value="1"/>
</dbReference>
<dbReference type="PROSITE" id="PS00217">
    <property type="entry name" value="SUGAR_TRANSPORT_2"/>
    <property type="match status" value="1"/>
</dbReference>
<dbReference type="InterPro" id="IPR020846">
    <property type="entry name" value="MFS_dom"/>
</dbReference>
<keyword evidence="21" id="KW-1185">Reference proteome</keyword>
<dbReference type="InterPro" id="IPR050360">
    <property type="entry name" value="MFS_Sugar_Transporters"/>
</dbReference>
<keyword evidence="5" id="KW-0813">Transport</keyword>
<evidence type="ECO:0000256" key="15">
    <source>
        <dbReference type="ARBA" id="ARBA00023242"/>
    </source>
</evidence>
<evidence type="ECO:0000256" key="5">
    <source>
        <dbReference type="ARBA" id="ARBA00022448"/>
    </source>
</evidence>
<evidence type="ECO:0000256" key="7">
    <source>
        <dbReference type="ARBA" id="ARBA00022723"/>
    </source>
</evidence>
<evidence type="ECO:0000256" key="3">
    <source>
        <dbReference type="ARBA" id="ARBA00010857"/>
    </source>
</evidence>
<evidence type="ECO:0000256" key="11">
    <source>
        <dbReference type="ARBA" id="ARBA00023015"/>
    </source>
</evidence>
<sequence length="1110" mass="122284">MSASKPGMRPPFPGRAGPRAPPMGRLASLKSPNPTPIRRPQPISRPQPTKPTTHPKTSTCPNPGCPAPHIVEDDGQKVCSGCGTVISESNIVSEVTFGETSAGAAIVQGTFVGEDQSHVRSYGPGFQRGGGAESREITEQNGNRYITQLARALTIPESASKAAGQVFKLAVGLNFIQGRRTKTVAAVCLYIACRRQDGNTVMLIDFADVLMINVFKLGRTYKALLEELRLGGNVFLMNPIDPESLIYRFAKQLEFGSATMQVASEAVRIVQRMNRDWMTTGRRPAGICGAALILAARMNNFRRTVREVVYVVKVTEITISQRLNEFGATESGELTVDQFRSVQLENAHDPPSFTRAREGRKPSRSFKKRPADTAAEIEGDVADTYTSIASSRQQKRVDADGFAIPSLPIDPALMAADSGRRLSSDSVDNNDTTSDTGDGSTKPTRGRPKGSKARPLPTPTPDQIASEEALEYEMTSYLAKGSNMMESSTDSTAQSKKVISESAEIDEAEFESDPEVSNCLLSPAEVEIKERIWVHENKDYLRTQQAKALKRALEEADSTPGMHKPRKRRRGRLGDVAYLQGDGEDGDGRSTRASTPAEATRRMLERRGFSKKINYRLLESLFGEEGGDEVAKTEGASMSRSQSYNQGVFSGIVGNKDFLDVVHHPSSATIGIIVGIYNLGCFLGTIACFIVGDGLGFRRTMWFSMIWVVAGAVAQTCSFSREQLLASRFFTGIGTGIFTSTVPVYQSELCDARKRGMYVCSQPLAVGVGIAVAYWFDYGMSYVKGPVNWRLPIACQIIFAVVVSFMVLGLPESPRWLYRRGRSGEGLQVLCDFYDRTADDPKVIEESHRITKVIELDILRGEYKWSQIFKKDELHTGRRVILAYGLQFMNQMGGVNIIVVRLSLTVLVLETNVGLDKELSLLLGGVIQVMFVIGSFYPTFYSDRIGRKKPMMWGSFGLFLCMMMISILLSFKGTSLEKSAATASVPFFFLFMLIFGASINCIPWVYGPEILPLHVRAKGQALGVSANWLWNFFVAMIGPTLINDLAWKGYLIFMCFNLAFVPILYIYYPETANLNLEEIDSLFMNKSPHSQSSSEEWKEPIVVTTSASST</sequence>
<dbReference type="FunFam" id="1.20.5.650:FF:000005">
    <property type="entry name" value="Transcription factor TFIIIB complex subunit Brf1, putative"/>
    <property type="match status" value="1"/>
</dbReference>
<dbReference type="InterPro" id="IPR011665">
    <property type="entry name" value="BRF1_TBP-bd_dom"/>
</dbReference>
<comment type="similarity">
    <text evidence="3">Belongs to the TFIIB family.</text>
</comment>
<dbReference type="GO" id="GO:0017025">
    <property type="term" value="F:TBP-class protein binding"/>
    <property type="evidence" value="ECO:0007669"/>
    <property type="project" value="InterPro"/>
</dbReference>
<evidence type="ECO:0000256" key="18">
    <source>
        <dbReference type="SAM" id="Phobius"/>
    </source>
</evidence>
<dbReference type="InterPro" id="IPR036259">
    <property type="entry name" value="MFS_trans_sf"/>
</dbReference>
<dbReference type="Pfam" id="PF00382">
    <property type="entry name" value="TFIIB"/>
    <property type="match status" value="2"/>
</dbReference>
<feature type="region of interest" description="Disordered" evidence="17">
    <location>
        <begin position="418"/>
        <end position="463"/>
    </location>
</feature>
<keyword evidence="8" id="KW-0863">Zinc-finger</keyword>
<protein>
    <recommendedName>
        <fullName evidence="16">B-related factor 1</fullName>
    </recommendedName>
</protein>
<evidence type="ECO:0000256" key="13">
    <source>
        <dbReference type="ARBA" id="ARBA00023159"/>
    </source>
</evidence>
<feature type="compositionally biased region" description="Low complexity" evidence="17">
    <location>
        <begin position="424"/>
        <end position="441"/>
    </location>
</feature>
<dbReference type="InterPro" id="IPR013150">
    <property type="entry name" value="TFIIB_cyclin"/>
</dbReference>
<keyword evidence="11" id="KW-0805">Transcription regulation</keyword>
<keyword evidence="13" id="KW-0010">Activator</keyword>
<keyword evidence="9" id="KW-0862">Zinc</keyword>
<dbReference type="Gene3D" id="1.10.472.10">
    <property type="entry name" value="Cyclin-like"/>
    <property type="match status" value="1"/>
</dbReference>
<feature type="region of interest" description="Disordered" evidence="17">
    <location>
        <begin position="345"/>
        <end position="378"/>
    </location>
</feature>
<dbReference type="SUPFAM" id="SSF57783">
    <property type="entry name" value="Zinc beta-ribbon"/>
    <property type="match status" value="1"/>
</dbReference>
<accession>A0A5N6TP43</accession>
<dbReference type="Gene3D" id="1.20.5.650">
    <property type="entry name" value="Single helix bin"/>
    <property type="match status" value="1"/>
</dbReference>
<dbReference type="InterPro" id="IPR013763">
    <property type="entry name" value="Cyclin-like_dom"/>
</dbReference>
<keyword evidence="14" id="KW-0804">Transcription</keyword>
<comment type="subcellular location">
    <subcellularLocation>
        <location evidence="2">Membrane</location>
        <topology evidence="2">Multi-pass membrane protein</topology>
    </subcellularLocation>
    <subcellularLocation>
        <location evidence="1">Nucleus</location>
    </subcellularLocation>
</comment>
<gene>
    <name evidence="20" type="ORF">BDV25DRAFT_168666</name>
</gene>
<keyword evidence="15" id="KW-0539">Nucleus</keyword>
<dbReference type="GO" id="GO:0008270">
    <property type="term" value="F:zinc ion binding"/>
    <property type="evidence" value="ECO:0007669"/>
    <property type="project" value="UniProtKB-KW"/>
</dbReference>
<evidence type="ECO:0000256" key="10">
    <source>
        <dbReference type="ARBA" id="ARBA00022989"/>
    </source>
</evidence>
<feature type="transmembrane region" description="Helical" evidence="18">
    <location>
        <begin position="983"/>
        <end position="1007"/>
    </location>
</feature>
<dbReference type="AlphaFoldDB" id="A0A5N6TP43"/>
<dbReference type="Gene3D" id="1.20.1250.20">
    <property type="entry name" value="MFS general substrate transporter like domains"/>
    <property type="match status" value="1"/>
</dbReference>
<feature type="domain" description="Major facilitator superfamily (MFS) profile" evidence="19">
    <location>
        <begin position="631"/>
        <end position="1072"/>
    </location>
</feature>
<dbReference type="InterPro" id="IPR003663">
    <property type="entry name" value="Sugar/inositol_transpt"/>
</dbReference>
<dbReference type="FunFam" id="1.10.472.10:FF:000007">
    <property type="entry name" value="Transcription factor IIIB 90 kDa subunit"/>
    <property type="match status" value="1"/>
</dbReference>
<comment type="similarity">
    <text evidence="4">Belongs to the major facilitator superfamily. Sugar transporter (TC 2.A.1.1) family.</text>
</comment>
<feature type="compositionally biased region" description="Pro residues" evidence="17">
    <location>
        <begin position="33"/>
        <end position="49"/>
    </location>
</feature>
<dbReference type="GO" id="GO:0000126">
    <property type="term" value="C:transcription factor TFIIIB complex"/>
    <property type="evidence" value="ECO:0007669"/>
    <property type="project" value="UniProtKB-ARBA"/>
</dbReference>
<keyword evidence="6 18" id="KW-0812">Transmembrane</keyword>
<dbReference type="GO" id="GO:0005634">
    <property type="term" value="C:nucleus"/>
    <property type="evidence" value="ECO:0007669"/>
    <property type="project" value="UniProtKB-SubCell"/>
</dbReference>
<feature type="compositionally biased region" description="Low complexity" evidence="17">
    <location>
        <begin position="14"/>
        <end position="25"/>
    </location>
</feature>
<feature type="transmembrane region" description="Helical" evidence="18">
    <location>
        <begin position="668"/>
        <end position="690"/>
    </location>
</feature>
<dbReference type="PANTHER" id="PTHR48022">
    <property type="entry name" value="PLASTIDIC GLUCOSE TRANSPORTER 4"/>
    <property type="match status" value="1"/>
</dbReference>
<feature type="transmembrane region" description="Helical" evidence="18">
    <location>
        <begin position="880"/>
        <end position="899"/>
    </location>
</feature>
<dbReference type="Pfam" id="PF00083">
    <property type="entry name" value="Sugar_tr"/>
    <property type="match status" value="1"/>
</dbReference>
<dbReference type="InterPro" id="IPR005828">
    <property type="entry name" value="MFS_sugar_transport-like"/>
</dbReference>
<feature type="transmembrane region" description="Helical" evidence="18">
    <location>
        <begin position="1019"/>
        <end position="1038"/>
    </location>
</feature>
<evidence type="ECO:0000256" key="16">
    <source>
        <dbReference type="ARBA" id="ARBA00031009"/>
    </source>
</evidence>
<dbReference type="PANTHER" id="PTHR48022:SF1">
    <property type="entry name" value="SUGAR TRANSPORTER, PUTATIVE (AFU_ORTHOLOGUE AFUA_5G06720)-RELATED"/>
    <property type="match status" value="1"/>
</dbReference>
<proteinExistence type="inferred from homology"/>
<feature type="transmembrane region" description="Helical" evidence="18">
    <location>
        <begin position="919"/>
        <end position="940"/>
    </location>
</feature>
<reference evidence="20 21" key="1">
    <citation type="submission" date="2019-04" db="EMBL/GenBank/DDBJ databases">
        <title>Friends and foes A comparative genomics study of 23 Aspergillus species from section Flavi.</title>
        <authorList>
            <consortium name="DOE Joint Genome Institute"/>
            <person name="Kjaerbolling I."/>
            <person name="Vesth T."/>
            <person name="Frisvad J.C."/>
            <person name="Nybo J.L."/>
            <person name="Theobald S."/>
            <person name="Kildgaard S."/>
            <person name="Isbrandt T."/>
            <person name="Kuo A."/>
            <person name="Sato A."/>
            <person name="Lyhne E.K."/>
            <person name="Kogle M.E."/>
            <person name="Wiebenga A."/>
            <person name="Kun R.S."/>
            <person name="Lubbers R.J."/>
            <person name="Makela M.R."/>
            <person name="Barry K."/>
            <person name="Chovatia M."/>
            <person name="Clum A."/>
            <person name="Daum C."/>
            <person name="Haridas S."/>
            <person name="He G."/>
            <person name="LaButti K."/>
            <person name="Lipzen A."/>
            <person name="Mondo S."/>
            <person name="Riley R."/>
            <person name="Salamov A."/>
            <person name="Simmons B.A."/>
            <person name="Magnuson J.K."/>
            <person name="Henrissat B."/>
            <person name="Mortensen U.H."/>
            <person name="Larsen T.O."/>
            <person name="Devries R.P."/>
            <person name="Grigoriev I.V."/>
            <person name="Machida M."/>
            <person name="Baker S.E."/>
            <person name="Andersen M.R."/>
        </authorList>
    </citation>
    <scope>NUCLEOTIDE SEQUENCE [LARGE SCALE GENOMIC DNA]</scope>
    <source>
        <strain evidence="20 21">IBT 18842</strain>
    </source>
</reference>
<dbReference type="GO" id="GO:0070897">
    <property type="term" value="P:transcription preinitiation complex assembly"/>
    <property type="evidence" value="ECO:0007669"/>
    <property type="project" value="InterPro"/>
</dbReference>
<dbReference type="PROSITE" id="PS50850">
    <property type="entry name" value="MFS"/>
    <property type="match status" value="1"/>
</dbReference>
<feature type="transmembrane region" description="Helical" evidence="18">
    <location>
        <begin position="791"/>
        <end position="810"/>
    </location>
</feature>
<name>A0A5N6TP43_ASPAV</name>
<feature type="transmembrane region" description="Helical" evidence="18">
    <location>
        <begin position="757"/>
        <end position="776"/>
    </location>
</feature>
<dbReference type="PRINTS" id="PR00685">
    <property type="entry name" value="TIFACTORIIB"/>
</dbReference>
<organism evidence="20 21">
    <name type="scientific">Aspergillus avenaceus</name>
    <dbReference type="NCBI Taxonomy" id="36643"/>
    <lineage>
        <taxon>Eukaryota</taxon>
        <taxon>Fungi</taxon>
        <taxon>Dikarya</taxon>
        <taxon>Ascomycota</taxon>
        <taxon>Pezizomycotina</taxon>
        <taxon>Eurotiomycetes</taxon>
        <taxon>Eurotiomycetidae</taxon>
        <taxon>Eurotiales</taxon>
        <taxon>Aspergillaceae</taxon>
        <taxon>Aspergillus</taxon>
        <taxon>Aspergillus subgen. Circumdati</taxon>
    </lineage>
</organism>
<dbReference type="InterPro" id="IPR000812">
    <property type="entry name" value="TFIIB"/>
</dbReference>
<dbReference type="FunFam" id="1.10.472.10:FF:000002">
    <property type="entry name" value="Transcription factor IIIB 90 kDa subunit"/>
    <property type="match status" value="1"/>
</dbReference>
<feature type="region of interest" description="Disordered" evidence="17">
    <location>
        <begin position="552"/>
        <end position="600"/>
    </location>
</feature>
<evidence type="ECO:0000256" key="17">
    <source>
        <dbReference type="SAM" id="MobiDB-lite"/>
    </source>
</evidence>
<evidence type="ECO:0000256" key="1">
    <source>
        <dbReference type="ARBA" id="ARBA00004123"/>
    </source>
</evidence>
<dbReference type="GO" id="GO:0005351">
    <property type="term" value="F:carbohydrate:proton symporter activity"/>
    <property type="evidence" value="ECO:0007669"/>
    <property type="project" value="TreeGrafter"/>
</dbReference>
<feature type="region of interest" description="Disordered" evidence="17">
    <location>
        <begin position="1"/>
        <end position="65"/>
    </location>
</feature>
<dbReference type="OrthoDB" id="6612291at2759"/>
<dbReference type="EMBL" id="ML742174">
    <property type="protein sequence ID" value="KAE8148122.1"/>
    <property type="molecule type" value="Genomic_DNA"/>
</dbReference>
<evidence type="ECO:0000259" key="19">
    <source>
        <dbReference type="PROSITE" id="PS50850"/>
    </source>
</evidence>
<dbReference type="FunFam" id="1.20.1250.20:FF:001021">
    <property type="entry name" value="MFS sugar transporter, putative (AFU_orthologue AFUA_5G06720)"/>
    <property type="match status" value="1"/>
</dbReference>
<dbReference type="SUPFAM" id="SSF103473">
    <property type="entry name" value="MFS general substrate transporter"/>
    <property type="match status" value="1"/>
</dbReference>
<feature type="transmembrane region" description="Helical" evidence="18">
    <location>
        <begin position="1050"/>
        <end position="1068"/>
    </location>
</feature>
<dbReference type="NCBIfam" id="TIGR00879">
    <property type="entry name" value="SP"/>
    <property type="match status" value="1"/>
</dbReference>
<evidence type="ECO:0000313" key="20">
    <source>
        <dbReference type="EMBL" id="KAE8148122.1"/>
    </source>
</evidence>
<evidence type="ECO:0000256" key="9">
    <source>
        <dbReference type="ARBA" id="ARBA00022833"/>
    </source>
</evidence>
<evidence type="ECO:0000256" key="8">
    <source>
        <dbReference type="ARBA" id="ARBA00022771"/>
    </source>
</evidence>
<dbReference type="CDD" id="cd20554">
    <property type="entry name" value="CYCLIN_TFIIIB90_rpt2"/>
    <property type="match status" value="1"/>
</dbReference>
<dbReference type="GO" id="GO:0016020">
    <property type="term" value="C:membrane"/>
    <property type="evidence" value="ECO:0007669"/>
    <property type="project" value="UniProtKB-SubCell"/>
</dbReference>
<evidence type="ECO:0000313" key="21">
    <source>
        <dbReference type="Proteomes" id="UP000325780"/>
    </source>
</evidence>
<keyword evidence="10 18" id="KW-1133">Transmembrane helix</keyword>
<dbReference type="SMART" id="SM00385">
    <property type="entry name" value="CYCLIN"/>
    <property type="match status" value="2"/>
</dbReference>
<keyword evidence="7" id="KW-0479">Metal-binding</keyword>
<dbReference type="Gene3D" id="1.10.472.170">
    <property type="match status" value="1"/>
</dbReference>
<dbReference type="SUPFAM" id="SSF47954">
    <property type="entry name" value="Cyclin-like"/>
    <property type="match status" value="2"/>
</dbReference>
<keyword evidence="12 18" id="KW-0472">Membrane</keyword>
<evidence type="ECO:0000256" key="2">
    <source>
        <dbReference type="ARBA" id="ARBA00004141"/>
    </source>
</evidence>
<dbReference type="Proteomes" id="UP000325780">
    <property type="component" value="Unassembled WGS sequence"/>
</dbReference>
<dbReference type="GO" id="GO:0006384">
    <property type="term" value="P:transcription initiation at RNA polymerase III promoter"/>
    <property type="evidence" value="ECO:0007669"/>
    <property type="project" value="UniProtKB-ARBA"/>
</dbReference>
<evidence type="ECO:0000256" key="4">
    <source>
        <dbReference type="ARBA" id="ARBA00010992"/>
    </source>
</evidence>
<feature type="transmembrane region" description="Helical" evidence="18">
    <location>
        <begin position="952"/>
        <end position="971"/>
    </location>
</feature>
<evidence type="ECO:0000256" key="12">
    <source>
        <dbReference type="ARBA" id="ARBA00023136"/>
    </source>
</evidence>